<feature type="compositionally biased region" description="Basic and acidic residues" evidence="6">
    <location>
        <begin position="140"/>
        <end position="149"/>
    </location>
</feature>
<reference evidence="11 12" key="2">
    <citation type="submission" date="2016-05" db="EMBL/GenBank/DDBJ databases">
        <authorList>
            <person name="Naeem Raeece"/>
        </authorList>
    </citation>
    <scope>NUCLEOTIDE SEQUENCE [LARGE SCALE GENOMIC DNA]</scope>
</reference>
<dbReference type="InterPro" id="IPR001650">
    <property type="entry name" value="Helicase_C-like"/>
</dbReference>
<comment type="similarity">
    <text evidence="5">Belongs to the DEAD box helicase family.</text>
</comment>
<feature type="region of interest" description="Disordered" evidence="6">
    <location>
        <begin position="1"/>
        <end position="53"/>
    </location>
</feature>
<name>A0A1A9A3M9_PLAOA</name>
<evidence type="ECO:0000313" key="10">
    <source>
        <dbReference type="EMBL" id="SBT51054.1"/>
    </source>
</evidence>
<feature type="compositionally biased region" description="Low complexity" evidence="6">
    <location>
        <begin position="745"/>
        <end position="759"/>
    </location>
</feature>
<feature type="domain" description="Helicase C-terminal" evidence="8">
    <location>
        <begin position="407"/>
        <end position="570"/>
    </location>
</feature>
<feature type="region of interest" description="Disordered" evidence="6">
    <location>
        <begin position="647"/>
        <end position="706"/>
    </location>
</feature>
<dbReference type="CDD" id="cd18787">
    <property type="entry name" value="SF2_C_DEAD"/>
    <property type="match status" value="1"/>
</dbReference>
<evidence type="ECO:0000313" key="11">
    <source>
        <dbReference type="Proteomes" id="UP000078550"/>
    </source>
</evidence>
<dbReference type="SMART" id="SM00487">
    <property type="entry name" value="DEXDc"/>
    <property type="match status" value="1"/>
</dbReference>
<evidence type="ECO:0000256" key="3">
    <source>
        <dbReference type="ARBA" id="ARBA00022806"/>
    </source>
</evidence>
<keyword evidence="2 5" id="KW-0378">Hydrolase</keyword>
<dbReference type="PROSITE" id="PS00039">
    <property type="entry name" value="DEAD_ATP_HELICASE"/>
    <property type="match status" value="1"/>
</dbReference>
<dbReference type="PANTHER" id="PTHR47959">
    <property type="entry name" value="ATP-DEPENDENT RNA HELICASE RHLE-RELATED"/>
    <property type="match status" value="1"/>
</dbReference>
<evidence type="ECO:0000259" key="8">
    <source>
        <dbReference type="PROSITE" id="PS51194"/>
    </source>
</evidence>
<reference evidence="10" key="1">
    <citation type="submission" date="2016-05" db="EMBL/GenBank/DDBJ databases">
        <authorList>
            <person name="Lavstsen T."/>
            <person name="Jespersen J.S."/>
        </authorList>
    </citation>
    <scope>NUCLEOTIDE SEQUENCE [LARGE SCALE GENOMIC DNA]</scope>
</reference>
<keyword evidence="4 5" id="KW-0067">ATP-binding</keyword>
<dbReference type="InterPro" id="IPR011545">
    <property type="entry name" value="DEAD/DEAH_box_helicase_dom"/>
</dbReference>
<feature type="compositionally biased region" description="Polar residues" evidence="6">
    <location>
        <begin position="39"/>
        <end position="52"/>
    </location>
</feature>
<dbReference type="SMART" id="SM00490">
    <property type="entry name" value="HELICc"/>
    <property type="match status" value="1"/>
</dbReference>
<dbReference type="InterPro" id="IPR000629">
    <property type="entry name" value="RNA-helicase_DEAD-box_CS"/>
</dbReference>
<dbReference type="EMBL" id="FLRD01000162">
    <property type="protein sequence ID" value="SBT50704.1"/>
    <property type="molecule type" value="Genomic_DNA"/>
</dbReference>
<dbReference type="PROSITE" id="PS51194">
    <property type="entry name" value="HELICASE_CTER"/>
    <property type="match status" value="1"/>
</dbReference>
<dbReference type="AlphaFoldDB" id="A0A1A9A3M9"/>
<evidence type="ECO:0000256" key="6">
    <source>
        <dbReference type="SAM" id="MobiDB-lite"/>
    </source>
</evidence>
<dbReference type="Proteomes" id="UP000078555">
    <property type="component" value="Unassembled WGS sequence"/>
</dbReference>
<dbReference type="Pfam" id="PF00270">
    <property type="entry name" value="DEAD"/>
    <property type="match status" value="1"/>
</dbReference>
<dbReference type="InterPro" id="IPR014001">
    <property type="entry name" value="Helicase_ATP-bd"/>
</dbReference>
<keyword evidence="12" id="KW-1185">Reference proteome</keyword>
<feature type="compositionally biased region" description="Basic and acidic residues" evidence="6">
    <location>
        <begin position="1"/>
        <end position="20"/>
    </location>
</feature>
<dbReference type="InterPro" id="IPR050079">
    <property type="entry name" value="DEAD_box_RNA_helicase"/>
</dbReference>
<feature type="compositionally biased region" description="Basic and acidic residues" evidence="6">
    <location>
        <begin position="647"/>
        <end position="658"/>
    </location>
</feature>
<dbReference type="Pfam" id="PF00271">
    <property type="entry name" value="Helicase_C"/>
    <property type="match status" value="1"/>
</dbReference>
<dbReference type="SUPFAM" id="SSF52540">
    <property type="entry name" value="P-loop containing nucleoside triphosphate hydrolases"/>
    <property type="match status" value="1"/>
</dbReference>
<dbReference type="PANTHER" id="PTHR47959:SF1">
    <property type="entry name" value="ATP-DEPENDENT RNA HELICASE DBPA"/>
    <property type="match status" value="1"/>
</dbReference>
<dbReference type="Gene3D" id="3.40.50.300">
    <property type="entry name" value="P-loop containing nucleotide triphosphate hydrolases"/>
    <property type="match status" value="2"/>
</dbReference>
<dbReference type="InterPro" id="IPR027417">
    <property type="entry name" value="P-loop_NTPase"/>
</dbReference>
<organism evidence="10 11">
    <name type="scientific">Plasmodium ovale wallikeri</name>
    <dbReference type="NCBI Taxonomy" id="864142"/>
    <lineage>
        <taxon>Eukaryota</taxon>
        <taxon>Sar</taxon>
        <taxon>Alveolata</taxon>
        <taxon>Apicomplexa</taxon>
        <taxon>Aconoidasida</taxon>
        <taxon>Haemosporida</taxon>
        <taxon>Plasmodiidae</taxon>
        <taxon>Plasmodium</taxon>
        <taxon>Plasmodium (Plasmodium)</taxon>
    </lineage>
</organism>
<accession>A0A1A9A3M9</accession>
<protein>
    <submittedName>
        <fullName evidence="10">DEAD/DEAH box ATP-dependent RNA helicase, putative</fullName>
    </submittedName>
</protein>
<evidence type="ECO:0000313" key="12">
    <source>
        <dbReference type="Proteomes" id="UP000078555"/>
    </source>
</evidence>
<sequence>MNQKDAEGGRINGDKSREDSSCTASGIVNDAGNEEGHSKNSSFPYGDSTQEECITKQVKNKEETVLRGSDEEDAIASVGNEVDAIAPVGNEEDAIAPVGNEEDAIAPVGNEVDAIAPVGNEENAIARGGNEEDTIALGGGKKDAAARASDEEDEGNNDNSLIDVNTMWSDLYISRPFLKVLFELKLNNPTFIQKDVIPLALEGKSILANSETGSGKTLAFVLPILERLLHSPNIIMRRNNQKSICITKGLILLPTRELALQCYEVIKSLTKYVLITHSLFCGGIDSKEQEYEYKKKKDIFVCTPGRILDLLLNSANDFINFLEIVVFDEADKLLELGFKEECLKVLDVCKFKKQILFFSATLTKDIKDLANFSLRNPIFIQSESKVNKGENNSNISKGLRTFKISEKLSQEFVNISKERFRKATLLYLCSNVYKNHCIIFFKTRREAHLIFILFELFNFKCAELHGSLTQKKRIESILKFKKEEVDFLLCTEIASRGIDIDHIRYVINYSLPANTIKYVHRIGRTARIGKEGTACTLYLPKEKINVKKIVRGIKQRKKLNILKRTISNEHIAHWEVEIKKKKKKLQEIIEQEIIDKDIEKSTKSVDKIKNIITYKEEIMNRPPKKWFMTKKEKINLRRMNMKEKLLESHQSLGKEEKSSSQSKNAWDASAGHTQKGKKSTRENRNAGKGKVKGADNEEEAKEERQKLRSYHTIIRDLKLNVLTNKTKKSLGDNAGKEKWVKKGVNKNNNRTRFNNNGGFCKQSKRGKKK</sequence>
<keyword evidence="1 5" id="KW-0547">Nucleotide-binding</keyword>
<evidence type="ECO:0000256" key="2">
    <source>
        <dbReference type="ARBA" id="ARBA00022801"/>
    </source>
</evidence>
<evidence type="ECO:0000256" key="1">
    <source>
        <dbReference type="ARBA" id="ARBA00022741"/>
    </source>
</evidence>
<dbReference type="EMBL" id="FLRE01000203">
    <property type="protein sequence ID" value="SBT51054.1"/>
    <property type="molecule type" value="Genomic_DNA"/>
</dbReference>
<dbReference type="GO" id="GO:0003676">
    <property type="term" value="F:nucleic acid binding"/>
    <property type="evidence" value="ECO:0007669"/>
    <property type="project" value="InterPro"/>
</dbReference>
<dbReference type="GO" id="GO:0016787">
    <property type="term" value="F:hydrolase activity"/>
    <property type="evidence" value="ECO:0007669"/>
    <property type="project" value="UniProtKB-KW"/>
</dbReference>
<dbReference type="GO" id="GO:0005524">
    <property type="term" value="F:ATP binding"/>
    <property type="evidence" value="ECO:0007669"/>
    <property type="project" value="UniProtKB-KW"/>
</dbReference>
<dbReference type="GO" id="GO:0005829">
    <property type="term" value="C:cytosol"/>
    <property type="evidence" value="ECO:0007669"/>
    <property type="project" value="TreeGrafter"/>
</dbReference>
<evidence type="ECO:0000313" key="9">
    <source>
        <dbReference type="EMBL" id="SBT50704.1"/>
    </source>
</evidence>
<feature type="region of interest" description="Disordered" evidence="6">
    <location>
        <begin position="132"/>
        <end position="158"/>
    </location>
</feature>
<gene>
    <name evidence="9" type="ORF">POVWA1_061890</name>
    <name evidence="10" type="ORF">POVWA2_061450</name>
</gene>
<dbReference type="Proteomes" id="UP000078550">
    <property type="component" value="Unassembled WGS sequence"/>
</dbReference>
<proteinExistence type="inferred from homology"/>
<dbReference type="GO" id="GO:0003724">
    <property type="term" value="F:RNA helicase activity"/>
    <property type="evidence" value="ECO:0007669"/>
    <property type="project" value="TreeGrafter"/>
</dbReference>
<evidence type="ECO:0000256" key="4">
    <source>
        <dbReference type="ARBA" id="ARBA00022840"/>
    </source>
</evidence>
<evidence type="ECO:0000259" key="7">
    <source>
        <dbReference type="PROSITE" id="PS51192"/>
    </source>
</evidence>
<feature type="domain" description="Helicase ATP-binding" evidence="7">
    <location>
        <begin position="197"/>
        <end position="380"/>
    </location>
</feature>
<evidence type="ECO:0000256" key="5">
    <source>
        <dbReference type="RuleBase" id="RU000492"/>
    </source>
</evidence>
<keyword evidence="3 5" id="KW-0347">Helicase</keyword>
<dbReference type="PROSITE" id="PS51192">
    <property type="entry name" value="HELICASE_ATP_BIND_1"/>
    <property type="match status" value="1"/>
</dbReference>
<feature type="region of interest" description="Disordered" evidence="6">
    <location>
        <begin position="742"/>
        <end position="769"/>
    </location>
</feature>